<reference evidence="2" key="1">
    <citation type="submission" date="2021-01" db="EMBL/GenBank/DDBJ databases">
        <title>Whole genome shotgun sequence of Virgisporangium aliadipatigenens NBRC 105644.</title>
        <authorList>
            <person name="Komaki H."/>
            <person name="Tamura T."/>
        </authorList>
    </citation>
    <scope>NUCLEOTIDE SEQUENCE</scope>
    <source>
        <strain evidence="2">NBRC 105644</strain>
    </source>
</reference>
<dbReference type="EMBL" id="BOPF01000035">
    <property type="protein sequence ID" value="GIJ50332.1"/>
    <property type="molecule type" value="Genomic_DNA"/>
</dbReference>
<dbReference type="InterPro" id="IPR036689">
    <property type="entry name" value="ESAT-6-like_sf"/>
</dbReference>
<name>A0A8J3YTS3_9ACTN</name>
<dbReference type="NCBIfam" id="TIGR03930">
    <property type="entry name" value="WXG100_ESAT6"/>
    <property type="match status" value="1"/>
</dbReference>
<dbReference type="RefSeq" id="WP_239153598.1">
    <property type="nucleotide sequence ID" value="NZ_BOPF01000035.1"/>
</dbReference>
<proteinExistence type="inferred from homology"/>
<dbReference type="InterPro" id="IPR010310">
    <property type="entry name" value="T7SS_ESAT-6-like"/>
</dbReference>
<evidence type="ECO:0000256" key="1">
    <source>
        <dbReference type="RuleBase" id="RU362001"/>
    </source>
</evidence>
<comment type="similarity">
    <text evidence="1">Belongs to the WXG100 family.</text>
</comment>
<keyword evidence="3" id="KW-1185">Reference proteome</keyword>
<dbReference type="Pfam" id="PF06013">
    <property type="entry name" value="WXG100"/>
    <property type="match status" value="1"/>
</dbReference>
<accession>A0A8J3YTS3</accession>
<protein>
    <recommendedName>
        <fullName evidence="1">ESAT-6-like protein</fullName>
    </recommendedName>
</protein>
<organism evidence="2 3">
    <name type="scientific">Virgisporangium aliadipatigenens</name>
    <dbReference type="NCBI Taxonomy" id="741659"/>
    <lineage>
        <taxon>Bacteria</taxon>
        <taxon>Bacillati</taxon>
        <taxon>Actinomycetota</taxon>
        <taxon>Actinomycetes</taxon>
        <taxon>Micromonosporales</taxon>
        <taxon>Micromonosporaceae</taxon>
        <taxon>Virgisporangium</taxon>
    </lineage>
</organism>
<evidence type="ECO:0000313" key="3">
    <source>
        <dbReference type="Proteomes" id="UP000619260"/>
    </source>
</evidence>
<gene>
    <name evidence="2" type="ORF">Val02_72180</name>
</gene>
<evidence type="ECO:0000313" key="2">
    <source>
        <dbReference type="EMBL" id="GIJ50332.1"/>
    </source>
</evidence>
<comment type="caution">
    <text evidence="2">The sequence shown here is derived from an EMBL/GenBank/DDBJ whole genome shotgun (WGS) entry which is preliminary data.</text>
</comment>
<dbReference type="Proteomes" id="UP000619260">
    <property type="component" value="Unassembled WGS sequence"/>
</dbReference>
<dbReference type="SUPFAM" id="SSF140453">
    <property type="entry name" value="EsxAB dimer-like"/>
    <property type="match status" value="1"/>
</dbReference>
<dbReference type="Gene3D" id="1.10.287.1060">
    <property type="entry name" value="ESAT-6-like"/>
    <property type="match status" value="1"/>
</dbReference>
<sequence>MTLANISTVEVGMQQAARHFDDTVTEFTGSLRAVNTQMAMLQASWTGRASKGFNQAMDNWEASFLGVINELVHMLAVMGATTQGYIAAEDEAANTAQSFAQALPGI</sequence>
<dbReference type="AlphaFoldDB" id="A0A8J3YTS3"/>